<keyword evidence="3" id="KW-0408">Iron</keyword>
<dbReference type="Gene3D" id="3.40.50.11890">
    <property type="match status" value="1"/>
</dbReference>
<proteinExistence type="inferred from homology"/>
<dbReference type="GO" id="GO:0051536">
    <property type="term" value="F:iron-sulfur cluster binding"/>
    <property type="evidence" value="ECO:0007669"/>
    <property type="project" value="UniProtKB-KW"/>
</dbReference>
<gene>
    <name evidence="4" type="ORF">DEACI_0127</name>
    <name evidence="5" type="ORF">DEACI_3754</name>
</gene>
<reference evidence="4" key="2">
    <citation type="submission" date="2020-01" db="EMBL/GenBank/DDBJ databases">
        <authorList>
            <person name="Hornung B."/>
        </authorList>
    </citation>
    <scope>NUCLEOTIDE SEQUENCE</scope>
    <source>
        <strain evidence="4">PacBioINE</strain>
    </source>
</reference>
<dbReference type="PANTHER" id="PTHR30548:SF3">
    <property type="entry name" value="2-HYDROXYACYL-COA DEHYDRATASE"/>
    <property type="match status" value="1"/>
</dbReference>
<evidence type="ECO:0000313" key="4">
    <source>
        <dbReference type="EMBL" id="CAA7599501.1"/>
    </source>
</evidence>
<dbReference type="GO" id="GO:0016836">
    <property type="term" value="F:hydro-lyase activity"/>
    <property type="evidence" value="ECO:0007669"/>
    <property type="project" value="UniProtKB-ARBA"/>
</dbReference>
<reference evidence="5" key="1">
    <citation type="submission" date="2014-11" db="EMBL/GenBank/DDBJ databases">
        <authorList>
            <person name="Hornung B.V."/>
        </authorList>
    </citation>
    <scope>NUCLEOTIDE SEQUENCE</scope>
    <source>
        <strain evidence="5">INE</strain>
    </source>
</reference>
<evidence type="ECO:0000313" key="6">
    <source>
        <dbReference type="Proteomes" id="UP001071230"/>
    </source>
</evidence>
<dbReference type="Proteomes" id="UP000836597">
    <property type="component" value="Chromosome"/>
</dbReference>
<dbReference type="Proteomes" id="UP001071230">
    <property type="component" value="Unassembled WGS sequence"/>
</dbReference>
<dbReference type="AlphaFoldDB" id="A0A8S0WVD0"/>
<name>A0A8S0WVD0_9FIRM</name>
<dbReference type="KEGG" id="aacx:DEACI_0127"/>
<comment type="similarity">
    <text evidence="2">Belongs to the FldB/FldC dehydratase alpha/beta subunit family.</text>
</comment>
<evidence type="ECO:0000313" key="5">
    <source>
        <dbReference type="EMBL" id="CEJ09270.1"/>
    </source>
</evidence>
<dbReference type="RefSeq" id="WP_240983301.1">
    <property type="nucleotide sequence ID" value="NZ_CDGJ01000122.1"/>
</dbReference>
<dbReference type="InterPro" id="IPR010327">
    <property type="entry name" value="FldB/FldC_alpha/beta"/>
</dbReference>
<comment type="cofactor">
    <cofactor evidence="1">
        <name>[4Fe-4S] cluster</name>
        <dbReference type="ChEBI" id="CHEBI:49883"/>
    </cofactor>
</comment>
<evidence type="ECO:0000256" key="1">
    <source>
        <dbReference type="ARBA" id="ARBA00001966"/>
    </source>
</evidence>
<keyword evidence="3" id="KW-0479">Metal-binding</keyword>
<organism evidence="4">
    <name type="scientific">Acididesulfobacillus acetoxydans</name>
    <dbReference type="NCBI Taxonomy" id="1561005"/>
    <lineage>
        <taxon>Bacteria</taxon>
        <taxon>Bacillati</taxon>
        <taxon>Bacillota</taxon>
        <taxon>Clostridia</taxon>
        <taxon>Eubacteriales</taxon>
        <taxon>Peptococcaceae</taxon>
        <taxon>Acididesulfobacillus</taxon>
    </lineage>
</organism>
<keyword evidence="3" id="KW-0411">Iron-sulfur</keyword>
<evidence type="ECO:0000256" key="2">
    <source>
        <dbReference type="ARBA" id="ARBA00005806"/>
    </source>
</evidence>
<dbReference type="EMBL" id="CDGJ01000122">
    <property type="protein sequence ID" value="CEJ09270.1"/>
    <property type="molecule type" value="Genomic_DNA"/>
</dbReference>
<dbReference type="PANTHER" id="PTHR30548">
    <property type="entry name" value="2-HYDROXYGLUTARYL-COA DEHYDRATASE, D-COMPONENT-RELATED"/>
    <property type="match status" value="1"/>
</dbReference>
<protein>
    <submittedName>
        <fullName evidence="5">2-hydroxyglutaryl-CoA dehydratase, D-component protein</fullName>
    </submittedName>
    <submittedName>
        <fullName evidence="4">FldB/FldC dehydratase alpha/beta subunit</fullName>
    </submittedName>
</protein>
<dbReference type="Gene3D" id="3.40.50.11900">
    <property type="match status" value="1"/>
</dbReference>
<evidence type="ECO:0000256" key="3">
    <source>
        <dbReference type="ARBA" id="ARBA00023014"/>
    </source>
</evidence>
<sequence>MGKIGLTTTVPMEVIYAAGETPVDLNNIFITGLDAMKRVEEAELAGYPRSVCGWIKGLYSTALHHPDIRRIIAVTQGDCSNTHALMETWALEGLQILPFAFPYDRDQDMLRLQIEKLIEALGTSWEAVRREKERLDLLRASAWEIDRLTWQENKVSGLENHLFQVSCSDFNGDPEGFGAEMEKFIAEARRREPQPGREGRLRGKKEIRLGFVGVPPIFTDLYDFLASRGARVVYNEVQRQFTMPFATRDIVEQYRLYTYPYSVFERLADILREAERRDLDGIVHYTQSFCYRQIEDLIIRRKLPYPVLSLEGENPTGLDARSKMRLESFLDMLRE</sequence>
<dbReference type="EMBL" id="LR746496">
    <property type="protein sequence ID" value="CAA7599501.1"/>
    <property type="molecule type" value="Genomic_DNA"/>
</dbReference>
<keyword evidence="6" id="KW-1185">Reference proteome</keyword>
<accession>A0A8S0WVD0</accession>
<dbReference type="Pfam" id="PF06050">
    <property type="entry name" value="HGD-D"/>
    <property type="match status" value="1"/>
</dbReference>